<accession>A0A9W5AYK3</accession>
<dbReference type="EMBL" id="FBVY01000004">
    <property type="protein sequence ID" value="CUW87478.1"/>
    <property type="molecule type" value="Genomic_DNA"/>
</dbReference>
<dbReference type="AlphaFoldDB" id="A0A9W5AYK3"/>
<dbReference type="RefSeq" id="WP_080822728.1">
    <property type="nucleotide sequence ID" value="NZ_LT009718.1"/>
</dbReference>
<dbReference type="Proteomes" id="UP000191933">
    <property type="component" value="Unassembled WGS sequence"/>
</dbReference>
<name>A0A9W5AYK3_9HYPH</name>
<keyword evidence="2" id="KW-1185">Reference proteome</keyword>
<comment type="caution">
    <text evidence="1">The sequence shown here is derived from an EMBL/GenBank/DDBJ whole genome shotgun (WGS) entry which is preliminary data.</text>
</comment>
<evidence type="ECO:0000313" key="2">
    <source>
        <dbReference type="Proteomes" id="UP000191933"/>
    </source>
</evidence>
<sequence length="70" mass="7739">MTEPRYLVLDDNGMVTNAVIGFVDLPAVGFIEQTSELTHVGLYWVYDAIADDFINPYGSMPPTAVEEESI</sequence>
<organism evidence="1 2">
    <name type="scientific">Agrobacterium genomosp. 2 str. CFBP 5494</name>
    <dbReference type="NCBI Taxonomy" id="1183436"/>
    <lineage>
        <taxon>Bacteria</taxon>
        <taxon>Pseudomonadati</taxon>
        <taxon>Pseudomonadota</taxon>
        <taxon>Alphaproteobacteria</taxon>
        <taxon>Hyphomicrobiales</taxon>
        <taxon>Rhizobiaceae</taxon>
        <taxon>Rhizobium/Agrobacterium group</taxon>
        <taxon>Agrobacterium</taxon>
        <taxon>Agrobacterium tumefaciens complex</taxon>
    </lineage>
</organism>
<reference evidence="1 2" key="1">
    <citation type="submission" date="2016-01" db="EMBL/GenBank/DDBJ databases">
        <authorList>
            <person name="Regsiter A."/>
            <person name="william w."/>
        </authorList>
    </citation>
    <scope>NUCLEOTIDE SEQUENCE [LARGE SCALE GENOMIC DNA]</scope>
    <source>
        <strain evidence="1 2">CFBP 5494</strain>
    </source>
</reference>
<protein>
    <submittedName>
        <fullName evidence="1">Uncharacterized protein</fullName>
    </submittedName>
</protein>
<proteinExistence type="predicted"/>
<gene>
    <name evidence="1" type="ORF">AGR2A_Cc120063</name>
</gene>
<evidence type="ECO:0000313" key="1">
    <source>
        <dbReference type="EMBL" id="CUW87478.1"/>
    </source>
</evidence>